<evidence type="ECO:0000256" key="2">
    <source>
        <dbReference type="ARBA" id="ARBA00023163"/>
    </source>
</evidence>
<keyword evidence="2" id="KW-0804">Transcription</keyword>
<dbReference type="PROSITE" id="PS50985">
    <property type="entry name" value="GRAS"/>
    <property type="match status" value="1"/>
</dbReference>
<protein>
    <recommendedName>
        <fullName evidence="7">Scarecrow-like protein 8</fullName>
    </recommendedName>
</protein>
<feature type="compositionally biased region" description="Polar residues" evidence="4">
    <location>
        <begin position="22"/>
        <end position="38"/>
    </location>
</feature>
<dbReference type="AlphaFoldDB" id="A0AAN7LMV4"/>
<dbReference type="Pfam" id="PF03514">
    <property type="entry name" value="GRAS"/>
    <property type="match status" value="1"/>
</dbReference>
<dbReference type="InterPro" id="IPR005202">
    <property type="entry name" value="TF_GRAS"/>
</dbReference>
<evidence type="ECO:0000313" key="6">
    <source>
        <dbReference type="Proteomes" id="UP001346149"/>
    </source>
</evidence>
<comment type="similarity">
    <text evidence="3">Belongs to the GRAS family.</text>
</comment>
<evidence type="ECO:0000256" key="1">
    <source>
        <dbReference type="ARBA" id="ARBA00023015"/>
    </source>
</evidence>
<evidence type="ECO:0008006" key="7">
    <source>
        <dbReference type="Google" id="ProtNLM"/>
    </source>
</evidence>
<dbReference type="EMBL" id="JAXQNO010000011">
    <property type="protein sequence ID" value="KAK4788760.1"/>
    <property type="molecule type" value="Genomic_DNA"/>
</dbReference>
<feature type="region of interest" description="Disordered" evidence="4">
    <location>
        <begin position="1"/>
        <end position="38"/>
    </location>
</feature>
<dbReference type="PANTHER" id="PTHR31636">
    <property type="entry name" value="OSJNBA0084A10.13 PROTEIN-RELATED"/>
    <property type="match status" value="1"/>
</dbReference>
<comment type="caution">
    <text evidence="3">Lacks conserved residue(s) required for the propagation of feature annotation.</text>
</comment>
<keyword evidence="1" id="KW-0805">Transcription regulation</keyword>
<reference evidence="5 6" key="1">
    <citation type="journal article" date="2023" name="Hortic Res">
        <title>Pangenome of water caltrop reveals structural variations and asymmetric subgenome divergence after allopolyploidization.</title>
        <authorList>
            <person name="Zhang X."/>
            <person name="Chen Y."/>
            <person name="Wang L."/>
            <person name="Yuan Y."/>
            <person name="Fang M."/>
            <person name="Shi L."/>
            <person name="Lu R."/>
            <person name="Comes H.P."/>
            <person name="Ma Y."/>
            <person name="Chen Y."/>
            <person name="Huang G."/>
            <person name="Zhou Y."/>
            <person name="Zheng Z."/>
            <person name="Qiu Y."/>
        </authorList>
    </citation>
    <scope>NUCLEOTIDE SEQUENCE [LARGE SCALE GENOMIC DNA]</scope>
    <source>
        <strain evidence="5">F231</strain>
    </source>
</reference>
<organism evidence="5 6">
    <name type="scientific">Trapa natans</name>
    <name type="common">Water chestnut</name>
    <dbReference type="NCBI Taxonomy" id="22666"/>
    <lineage>
        <taxon>Eukaryota</taxon>
        <taxon>Viridiplantae</taxon>
        <taxon>Streptophyta</taxon>
        <taxon>Embryophyta</taxon>
        <taxon>Tracheophyta</taxon>
        <taxon>Spermatophyta</taxon>
        <taxon>Magnoliopsida</taxon>
        <taxon>eudicotyledons</taxon>
        <taxon>Gunneridae</taxon>
        <taxon>Pentapetalae</taxon>
        <taxon>rosids</taxon>
        <taxon>malvids</taxon>
        <taxon>Myrtales</taxon>
        <taxon>Lythraceae</taxon>
        <taxon>Trapa</taxon>
    </lineage>
</organism>
<feature type="region of interest" description="SAW" evidence="3">
    <location>
        <begin position="523"/>
        <end position="601"/>
    </location>
</feature>
<evidence type="ECO:0000256" key="3">
    <source>
        <dbReference type="PROSITE-ProRule" id="PRU01191"/>
    </source>
</evidence>
<gene>
    <name evidence="5" type="ORF">SAY86_020079</name>
</gene>
<evidence type="ECO:0000313" key="5">
    <source>
        <dbReference type="EMBL" id="KAK4788760.1"/>
    </source>
</evidence>
<dbReference type="Proteomes" id="UP001346149">
    <property type="component" value="Unassembled WGS sequence"/>
</dbReference>
<sequence>MSSGFGGGAPEFYSVSGGFPPRSTTTTSQGQPYRSHQQQFPGVFLDPSASQIAQQSDTPPPLSLSGKRTISEFQPAPAFNSLLRSVRPRSYLQRSPLDFSGALSYQRYGNGILMPQQLTRPPSAMNLVNGAINLPSNPIPASSPMWSRTEETETKLKNRLQELEKALLDDDETGDDVSAVTNSNSEWSEAMQSLFSPAQNPITSSSPTSSSSPSSSVSVPFPAFAISKQSLVEAATAIYEGRNDAAAEILNRFSIAFQQGGNSEQRLLEHVLSALKSRVFPAENASPATELSSRDHALSIQMLYDLSPCFKLGFMAANSAILEAAAEHPVAERLHVVDFDIGKGKQYFNLLHALSTRLPGSRRPSVVKITAVSDDASGEDVLREIGDQLTQAAAKAGVGFEFAVVTQRPSELTRESLGCSLDEALAVNFAFKLHLIPDESVTVENPRDELLRRAKSLQPRVVTLVEHEMNANTAPLTARVNEAFGYYGALLESIESTVAASEGSDWSRLVEEGLSRRLANSLGCEGLNRVERCEVFGKWRARMGMAGFGPRAVSTQTVEWLRSRLSTGKRNNPGFTVKEECGGGVGLGWLGRTLTVASAWR</sequence>
<accession>A0AAN7LMV4</accession>
<feature type="region of interest" description="Leucine repeat II (LRII)" evidence="3">
    <location>
        <begin position="384"/>
        <end position="416"/>
    </location>
</feature>
<proteinExistence type="inferred from homology"/>
<feature type="short sequence motif" description="VHIID" evidence="3">
    <location>
        <begin position="334"/>
        <end position="338"/>
    </location>
</feature>
<keyword evidence="6" id="KW-1185">Reference proteome</keyword>
<evidence type="ECO:0000256" key="4">
    <source>
        <dbReference type="SAM" id="MobiDB-lite"/>
    </source>
</evidence>
<comment type="caution">
    <text evidence="5">The sequence shown here is derived from an EMBL/GenBank/DDBJ whole genome shotgun (WGS) entry which is preliminary data.</text>
</comment>
<name>A0AAN7LMV4_TRANT</name>